<keyword evidence="2" id="KW-1185">Reference proteome</keyword>
<dbReference type="SUPFAM" id="SSF159501">
    <property type="entry name" value="EreA/ChaN-like"/>
    <property type="match status" value="1"/>
</dbReference>
<dbReference type="Proteomes" id="UP000619486">
    <property type="component" value="Unassembled WGS sequence"/>
</dbReference>
<accession>A0A918HGS9</accession>
<dbReference type="RefSeq" id="WP_229833319.1">
    <property type="nucleotide sequence ID" value="NZ_BMQQ01000042.1"/>
</dbReference>
<proteinExistence type="predicted"/>
<gene>
    <name evidence="1" type="ORF">GCM10014713_64940</name>
</gene>
<dbReference type="PANTHER" id="PTHR31299">
    <property type="entry name" value="ESTERASE, PUTATIVE (AFU_ORTHOLOGUE AFUA_1G05850)-RELATED"/>
    <property type="match status" value="1"/>
</dbReference>
<name>A0A918HGS9_9ACTN</name>
<comment type="caution">
    <text evidence="1">The sequence shown here is derived from an EMBL/GenBank/DDBJ whole genome shotgun (WGS) entry which is preliminary data.</text>
</comment>
<evidence type="ECO:0000313" key="1">
    <source>
        <dbReference type="EMBL" id="GGT62589.1"/>
    </source>
</evidence>
<dbReference type="CDD" id="cd14728">
    <property type="entry name" value="Ere-like"/>
    <property type="match status" value="1"/>
</dbReference>
<dbReference type="InterPro" id="IPR014622">
    <property type="entry name" value="UCP036794_erythomycin"/>
</dbReference>
<dbReference type="PANTHER" id="PTHR31299:SF0">
    <property type="entry name" value="ESTERASE, PUTATIVE (AFU_ORTHOLOGUE AFUA_1G05850)-RELATED"/>
    <property type="match status" value="1"/>
</dbReference>
<reference evidence="1" key="2">
    <citation type="submission" date="2020-09" db="EMBL/GenBank/DDBJ databases">
        <authorList>
            <person name="Sun Q."/>
            <person name="Ohkuma M."/>
        </authorList>
    </citation>
    <scope>NUCLEOTIDE SEQUENCE</scope>
    <source>
        <strain evidence="1">JCM 3172</strain>
    </source>
</reference>
<dbReference type="Pfam" id="PF05139">
    <property type="entry name" value="Erythro_esteras"/>
    <property type="match status" value="1"/>
</dbReference>
<dbReference type="InterPro" id="IPR052036">
    <property type="entry name" value="Hydrolase/PRTase-associated"/>
</dbReference>
<dbReference type="Gene3D" id="1.20.1440.30">
    <property type="entry name" value="Biosynthetic Protein domain"/>
    <property type="match status" value="1"/>
</dbReference>
<dbReference type="Gene3D" id="3.30.1870.10">
    <property type="entry name" value="EreA-like, domain 2"/>
    <property type="match status" value="1"/>
</dbReference>
<evidence type="ECO:0000313" key="2">
    <source>
        <dbReference type="Proteomes" id="UP000619486"/>
    </source>
</evidence>
<dbReference type="InterPro" id="IPR007815">
    <property type="entry name" value="Emycin_Estase"/>
</dbReference>
<dbReference type="PIRSF" id="PIRSF036794">
    <property type="entry name" value="UCP_erythr_ester"/>
    <property type="match status" value="1"/>
</dbReference>
<protein>
    <submittedName>
        <fullName evidence="1">Succinoglycan biosynthesis</fullName>
    </submittedName>
</protein>
<dbReference type="GO" id="GO:0046677">
    <property type="term" value="P:response to antibiotic"/>
    <property type="evidence" value="ECO:0007669"/>
    <property type="project" value="InterPro"/>
</dbReference>
<dbReference type="EMBL" id="BMQQ01000042">
    <property type="protein sequence ID" value="GGT62589.1"/>
    <property type="molecule type" value="Genomic_DNA"/>
</dbReference>
<sequence>MTPTPRGTAPHTVTNWLARNAVQLSTVTAGSRTTDLQPLKSVLDGVRIIGMGEATHGTREFFRLKHRLLEFLVTELGFCALAMEASASAAPAVDAYVRHGVGNAAKALTGLGFWTWRTHEVLAMIEWMRAYNRGRPEAHQVRFAGIDPQKCGPSLTALDAVLRRAAPEHAAELLSPLRVLADAYPGSHPDPQQRLLHHAEALRRFLHDIPEAGTGVLRHARILTRAADLATRSPRHPEAAQTASAARDRYMADAVDELLTDPSARIALWAHNGHITTSRHSGAGPAMGHHLRKRHGDAYYALGLLFGQGSFRARRRWPGPWARPRAGGVAVNRTGPARAASVEAQLAAANPGDHVVDLRSAAGAPPAVQRWLHERHLTRGFGAMVPRWTYRFQHRPLTPADAYDGLAYIALSTSSQPLSPP</sequence>
<dbReference type="Gene3D" id="3.40.1660.10">
    <property type="entry name" value="EreA-like (biosynthetic domain)"/>
    <property type="match status" value="1"/>
</dbReference>
<dbReference type="AlphaFoldDB" id="A0A918HGS9"/>
<organism evidence="1 2">
    <name type="scientific">Streptomyces purpureus</name>
    <dbReference type="NCBI Taxonomy" id="1951"/>
    <lineage>
        <taxon>Bacteria</taxon>
        <taxon>Bacillati</taxon>
        <taxon>Actinomycetota</taxon>
        <taxon>Actinomycetes</taxon>
        <taxon>Kitasatosporales</taxon>
        <taxon>Streptomycetaceae</taxon>
        <taxon>Streptomyces</taxon>
    </lineage>
</organism>
<reference evidence="1" key="1">
    <citation type="journal article" date="2014" name="Int. J. Syst. Evol. Microbiol.">
        <title>Complete genome sequence of Corynebacterium casei LMG S-19264T (=DSM 44701T), isolated from a smear-ripened cheese.</title>
        <authorList>
            <consortium name="US DOE Joint Genome Institute (JGI-PGF)"/>
            <person name="Walter F."/>
            <person name="Albersmeier A."/>
            <person name="Kalinowski J."/>
            <person name="Ruckert C."/>
        </authorList>
    </citation>
    <scope>NUCLEOTIDE SEQUENCE</scope>
    <source>
        <strain evidence="1">JCM 3172</strain>
    </source>
</reference>